<dbReference type="OMA" id="YYGWMKK"/>
<dbReference type="Proteomes" id="UP000002428">
    <property type="component" value="Chromosome C"/>
</dbReference>
<feature type="region of interest" description="Disordered" evidence="4">
    <location>
        <begin position="562"/>
        <end position="655"/>
    </location>
</feature>
<feature type="region of interest" description="Disordered" evidence="4">
    <location>
        <begin position="276"/>
        <end position="375"/>
    </location>
</feature>
<dbReference type="InterPro" id="IPR001660">
    <property type="entry name" value="SAM"/>
</dbReference>
<feature type="region of interest" description="Disordered" evidence="4">
    <location>
        <begin position="489"/>
        <end position="546"/>
    </location>
</feature>
<feature type="domain" description="PH" evidence="6">
    <location>
        <begin position="802"/>
        <end position="921"/>
    </location>
</feature>
<dbReference type="FunCoup" id="Q6FWY7">
    <property type="interactions" value="236"/>
</dbReference>
<dbReference type="GO" id="GO:0005769">
    <property type="term" value="C:early endosome"/>
    <property type="evidence" value="ECO:0007669"/>
    <property type="project" value="TreeGrafter"/>
</dbReference>
<feature type="domain" description="SH3" evidence="5">
    <location>
        <begin position="1"/>
        <end position="64"/>
    </location>
</feature>
<dbReference type="GO" id="GO:0042147">
    <property type="term" value="P:retrograde transport, endosome to Golgi"/>
    <property type="evidence" value="ECO:0007669"/>
    <property type="project" value="TreeGrafter"/>
</dbReference>
<dbReference type="PANTHER" id="PTHR22902">
    <property type="entry name" value="SESQUIPEDALIAN"/>
    <property type="match status" value="1"/>
</dbReference>
<dbReference type="SMART" id="SM00326">
    <property type="entry name" value="SH3"/>
    <property type="match status" value="1"/>
</dbReference>
<dbReference type="GO" id="GO:0000920">
    <property type="term" value="P:septum digestion after cytokinesis"/>
    <property type="evidence" value="ECO:0007669"/>
    <property type="project" value="EnsemblFungi"/>
</dbReference>
<dbReference type="InterPro" id="IPR011993">
    <property type="entry name" value="PH-like_dom_sf"/>
</dbReference>
<dbReference type="CDD" id="cd09535">
    <property type="entry name" value="SAM_BOI-like_fungal"/>
    <property type="match status" value="1"/>
</dbReference>
<dbReference type="GO" id="GO:0007032">
    <property type="term" value="P:endosome organization"/>
    <property type="evidence" value="ECO:0007669"/>
    <property type="project" value="TreeGrafter"/>
</dbReference>
<dbReference type="Pfam" id="PF00018">
    <property type="entry name" value="SH3_1"/>
    <property type="match status" value="1"/>
</dbReference>
<dbReference type="SMART" id="SM00233">
    <property type="entry name" value="PH"/>
    <property type="match status" value="1"/>
</dbReference>
<dbReference type="GO" id="GO:0007118">
    <property type="term" value="P:budding cell apical bud growth"/>
    <property type="evidence" value="ECO:0007669"/>
    <property type="project" value="EnsemblFungi"/>
</dbReference>
<proteinExistence type="predicted"/>
<evidence type="ECO:0000259" key="6">
    <source>
        <dbReference type="PROSITE" id="PS50003"/>
    </source>
</evidence>
<gene>
    <name evidence="8 9" type="ordered locus">CAGL0C01881g</name>
</gene>
<dbReference type="InterPro" id="IPR001452">
    <property type="entry name" value="SH3_domain"/>
</dbReference>
<dbReference type="InterPro" id="IPR013761">
    <property type="entry name" value="SAM/pointed_sf"/>
</dbReference>
<feature type="region of interest" description="Disordered" evidence="4">
    <location>
        <begin position="395"/>
        <end position="440"/>
    </location>
</feature>
<dbReference type="SUPFAM" id="SSF47769">
    <property type="entry name" value="SAM/Pointed domain"/>
    <property type="match status" value="1"/>
</dbReference>
<feature type="compositionally biased region" description="Polar residues" evidence="4">
    <location>
        <begin position="698"/>
        <end position="726"/>
    </location>
</feature>
<evidence type="ECO:0000256" key="4">
    <source>
        <dbReference type="SAM" id="MobiDB-lite"/>
    </source>
</evidence>
<dbReference type="eggNOG" id="ENOG502QSRX">
    <property type="taxonomic scope" value="Eukaryota"/>
</dbReference>
<dbReference type="PROSITE" id="PS50002">
    <property type="entry name" value="SH3"/>
    <property type="match status" value="1"/>
</dbReference>
<evidence type="ECO:0008006" key="11">
    <source>
        <dbReference type="Google" id="ProtNLM"/>
    </source>
</evidence>
<feature type="compositionally biased region" description="Basic and acidic residues" evidence="4">
    <location>
        <begin position="70"/>
        <end position="85"/>
    </location>
</feature>
<evidence type="ECO:0000313" key="10">
    <source>
        <dbReference type="Proteomes" id="UP000002428"/>
    </source>
</evidence>
<dbReference type="PANTHER" id="PTHR22902:SF27">
    <property type="entry name" value="PLECKSTRIN HOMOLOGY DOMAIN-CONTAINING FAMILY A MEMBER 3"/>
    <property type="match status" value="1"/>
</dbReference>
<keyword evidence="2" id="KW-0597">Phosphoprotein</keyword>
<feature type="compositionally biased region" description="Pro residues" evidence="4">
    <location>
        <begin position="402"/>
        <end position="417"/>
    </location>
</feature>
<feature type="compositionally biased region" description="Polar residues" evidence="4">
    <location>
        <begin position="276"/>
        <end position="311"/>
    </location>
</feature>
<dbReference type="PROSITE" id="PS50105">
    <property type="entry name" value="SAM_DOMAIN"/>
    <property type="match status" value="1"/>
</dbReference>
<name>Q6FWY7_CANGA</name>
<dbReference type="EMBL" id="CR380949">
    <property type="protein sequence ID" value="CAG58163.1"/>
    <property type="molecule type" value="Genomic_DNA"/>
</dbReference>
<protein>
    <recommendedName>
        <fullName evidence="11">Protein BOI2</fullName>
    </recommendedName>
</protein>
<feature type="region of interest" description="Disordered" evidence="4">
    <location>
        <begin position="65"/>
        <end position="85"/>
    </location>
</feature>
<dbReference type="InterPro" id="IPR001849">
    <property type="entry name" value="PH_domain"/>
</dbReference>
<keyword evidence="10" id="KW-1185">Reference proteome</keyword>
<feature type="compositionally biased region" description="Polar residues" evidence="4">
    <location>
        <begin position="147"/>
        <end position="157"/>
    </location>
</feature>
<evidence type="ECO:0000259" key="5">
    <source>
        <dbReference type="PROSITE" id="PS50002"/>
    </source>
</evidence>
<dbReference type="SUPFAM" id="SSF50729">
    <property type="entry name" value="PH domain-like"/>
    <property type="match status" value="1"/>
</dbReference>
<dbReference type="GO" id="GO:0005802">
    <property type="term" value="C:trans-Golgi network"/>
    <property type="evidence" value="ECO:0007669"/>
    <property type="project" value="TreeGrafter"/>
</dbReference>
<dbReference type="Pfam" id="PF07647">
    <property type="entry name" value="SAM_2"/>
    <property type="match status" value="1"/>
</dbReference>
<dbReference type="FunFam" id="2.30.29.30:FF:000230">
    <property type="entry name" value="Polarized growth protein (Boi2)"/>
    <property type="match status" value="1"/>
</dbReference>
<feature type="compositionally biased region" description="Low complexity" evidence="4">
    <location>
        <begin position="362"/>
        <end position="375"/>
    </location>
</feature>
<dbReference type="InterPro" id="IPR036028">
    <property type="entry name" value="SH3-like_dom_sf"/>
</dbReference>
<sequence length="999" mass="109546">MVPVYVCVNEYRRRMEDEIDMKPGDKIEVLMDDGEYKDGWYQGKNLRTAQVGLYPAVFTQPIGHTTRTTAKSDRRVPTPKLDHGNFVDTRMSGAGGHAVGAVGAVGAASAVGAETPPLSASSVATSAVHSTLNDIDLALAELRKDSVTLSQPPQVSGESLPPTPMSRDSGAGFAAGNPVSHGHASHTGHASYSVPLSRDRIIAWAPKDVAEYMLSRGFDFTTASKFQKHQITGIILLEMQTNMLKEIEISSFGIRFELEKEINHLRSVVYNNSTPRLHSNNWDGSRSASQNTNRDSVLISPPSQMVSSQTEKPYRSLDNLQNPARIRKSSTSNRPASTIISSESYNRRPSEIHSLSSRVPTGGLSVPGSNNSSNPNFNPALYAVPVDEILKDGTIFESPGRAPKPPSYPSPVQPPQSPMAKPNKGNSPYMVAPPKFESRTPSLASSASLVNSSNSILTSSSDLGNNSSKFKFPANQNDKVSGLLAPSKEISPSLEMDGLSGRTSSSGTRDVALGDSDTPINLPNHSRKSSGLKRNSVVYKTHKKSESGGSFVELFNRISMLSPGKDEDPINGHKRSSSSATYQSHTHRRSASNATIQHHSRNSSQNLNHMRQPSIDEQRHRRNSSQNLAHMRQPSMDGARHRRNSSRLSFFGGKGDNLLQTLSPNVLTSQSHSRKGSYITSPFKQQFTDAVTNLESPTANSNGILSPSKAKSPQKFTSPLKSTPNTTKHDDKKTGEKPLVHKNRIDNILKDEEEKKRSVSETAVKDKSSRLARPIRPANNKQQTSAFQEGLRSITVQEAMKTADCSGWMSKKGSGPMGTWKERFFVLHGTRLSYFASVNDTKERGLIDITAHRVVPANEDDKLVALYAASVGKGRFCIKLLPPQPGSKKGLTFTQPKIHYLAVETKDEMRAWLSALIKATIDFDTSVPVISSYATPTVSLSKAKEMLSEARKLTQERDNERRFDETDEDKLYWEEQLQQNSSSSLADSKKLDQFGQEYF</sequence>
<dbReference type="GO" id="GO:0055037">
    <property type="term" value="C:recycling endosome"/>
    <property type="evidence" value="ECO:0007669"/>
    <property type="project" value="TreeGrafter"/>
</dbReference>
<feature type="region of interest" description="Disordered" evidence="4">
    <location>
        <begin position="147"/>
        <end position="190"/>
    </location>
</feature>
<dbReference type="CGD" id="CAL0127564">
    <property type="gene designation" value="CAGL0C01881g"/>
</dbReference>
<dbReference type="KEGG" id="cgr:2886747"/>
<feature type="compositionally biased region" description="Polar residues" evidence="4">
    <location>
        <begin position="329"/>
        <end position="344"/>
    </location>
</feature>
<dbReference type="VEuPathDB" id="FungiDB:CAGL0C01881g"/>
<feature type="region of interest" description="Disordered" evidence="4">
    <location>
        <begin position="698"/>
        <end position="771"/>
    </location>
</feature>
<dbReference type="GO" id="GO:0007015">
    <property type="term" value="P:actin filament organization"/>
    <property type="evidence" value="ECO:0007669"/>
    <property type="project" value="EnsemblFungi"/>
</dbReference>
<feature type="compositionally biased region" description="Polar residues" evidence="4">
    <location>
        <begin position="591"/>
        <end position="611"/>
    </location>
</feature>
<dbReference type="InParanoid" id="Q6FWY7"/>
<keyword evidence="1 3" id="KW-0728">SH3 domain</keyword>
<evidence type="ECO:0000256" key="2">
    <source>
        <dbReference type="ARBA" id="ARBA00022553"/>
    </source>
</evidence>
<dbReference type="GO" id="GO:0005935">
    <property type="term" value="C:cellular bud neck"/>
    <property type="evidence" value="ECO:0007669"/>
    <property type="project" value="EnsemblFungi"/>
</dbReference>
<accession>Q6FWY7</accession>
<dbReference type="SUPFAM" id="SSF50044">
    <property type="entry name" value="SH3-domain"/>
    <property type="match status" value="1"/>
</dbReference>
<evidence type="ECO:0000313" key="8">
    <source>
        <dbReference type="CGD" id="CAL0127564"/>
    </source>
</evidence>
<dbReference type="GO" id="GO:0005829">
    <property type="term" value="C:cytosol"/>
    <property type="evidence" value="ECO:0007669"/>
    <property type="project" value="GOC"/>
</dbReference>
<dbReference type="SMART" id="SM00454">
    <property type="entry name" value="SAM"/>
    <property type="match status" value="1"/>
</dbReference>
<dbReference type="STRING" id="284593.Q6FWY7"/>
<dbReference type="Gene3D" id="2.30.30.40">
    <property type="entry name" value="SH3 Domains"/>
    <property type="match status" value="1"/>
</dbReference>
<dbReference type="GO" id="GO:0001881">
    <property type="term" value="P:receptor recycling"/>
    <property type="evidence" value="ECO:0007669"/>
    <property type="project" value="TreeGrafter"/>
</dbReference>
<dbReference type="CDD" id="cd13316">
    <property type="entry name" value="PH_Boi"/>
    <property type="match status" value="1"/>
</dbReference>
<dbReference type="GO" id="GO:0099500">
    <property type="term" value="P:vesicle fusion to plasma membrane"/>
    <property type="evidence" value="ECO:0007669"/>
    <property type="project" value="EnsemblFungi"/>
</dbReference>
<dbReference type="GO" id="GO:0005543">
    <property type="term" value="F:phospholipid binding"/>
    <property type="evidence" value="ECO:0007669"/>
    <property type="project" value="EnsemblFungi"/>
</dbReference>
<dbReference type="RefSeq" id="XP_445257.1">
    <property type="nucleotide sequence ID" value="XM_445257.1"/>
</dbReference>
<dbReference type="HOGENOM" id="CLU_003845_0_0_1"/>
<dbReference type="Gene3D" id="1.10.150.50">
    <property type="entry name" value="Transcription Factor, Ets-1"/>
    <property type="match status" value="1"/>
</dbReference>
<evidence type="ECO:0000256" key="1">
    <source>
        <dbReference type="ARBA" id="ARBA00022443"/>
    </source>
</evidence>
<organism evidence="9 10">
    <name type="scientific">Candida glabrata (strain ATCC 2001 / BCRC 20586 / JCM 3761 / NBRC 0622 / NRRL Y-65 / CBS 138)</name>
    <name type="common">Yeast</name>
    <name type="synonym">Nakaseomyces glabratus</name>
    <dbReference type="NCBI Taxonomy" id="284593"/>
    <lineage>
        <taxon>Eukaryota</taxon>
        <taxon>Fungi</taxon>
        <taxon>Dikarya</taxon>
        <taxon>Ascomycota</taxon>
        <taxon>Saccharomycotina</taxon>
        <taxon>Saccharomycetes</taxon>
        <taxon>Saccharomycetales</taxon>
        <taxon>Saccharomycetaceae</taxon>
        <taxon>Nakaseomyces</taxon>
    </lineage>
</organism>
<feature type="compositionally biased region" description="Low complexity" evidence="4">
    <location>
        <begin position="180"/>
        <end position="190"/>
    </location>
</feature>
<dbReference type="Pfam" id="PF00169">
    <property type="entry name" value="PH"/>
    <property type="match status" value="1"/>
</dbReference>
<evidence type="ECO:0000313" key="9">
    <source>
        <dbReference type="EMBL" id="CAG58163.1"/>
    </source>
</evidence>
<reference evidence="9 10" key="1">
    <citation type="journal article" date="2004" name="Nature">
        <title>Genome evolution in yeasts.</title>
        <authorList>
            <consortium name="Genolevures"/>
            <person name="Dujon B."/>
            <person name="Sherman D."/>
            <person name="Fischer G."/>
            <person name="Durrens P."/>
            <person name="Casaregola S."/>
            <person name="Lafontaine I."/>
            <person name="de Montigny J."/>
            <person name="Marck C."/>
            <person name="Neuveglise C."/>
            <person name="Talla E."/>
            <person name="Goffard N."/>
            <person name="Frangeul L."/>
            <person name="Aigle M."/>
            <person name="Anthouard V."/>
            <person name="Babour A."/>
            <person name="Barbe V."/>
            <person name="Barnay S."/>
            <person name="Blanchin S."/>
            <person name="Beckerich J.M."/>
            <person name="Beyne E."/>
            <person name="Bleykasten C."/>
            <person name="Boisrame A."/>
            <person name="Boyer J."/>
            <person name="Cattolico L."/>
            <person name="Confanioleri F."/>
            <person name="de Daruvar A."/>
            <person name="Despons L."/>
            <person name="Fabre E."/>
            <person name="Fairhead C."/>
            <person name="Ferry-Dumazet H."/>
            <person name="Groppi A."/>
            <person name="Hantraye F."/>
            <person name="Hennequin C."/>
            <person name="Jauniaux N."/>
            <person name="Joyet P."/>
            <person name="Kachouri R."/>
            <person name="Kerrest A."/>
            <person name="Koszul R."/>
            <person name="Lemaire M."/>
            <person name="Lesur I."/>
            <person name="Ma L."/>
            <person name="Muller H."/>
            <person name="Nicaud J.M."/>
            <person name="Nikolski M."/>
            <person name="Oztas S."/>
            <person name="Ozier-Kalogeropoulos O."/>
            <person name="Pellenz S."/>
            <person name="Potier S."/>
            <person name="Richard G.F."/>
            <person name="Straub M.L."/>
            <person name="Suleau A."/>
            <person name="Swennene D."/>
            <person name="Tekaia F."/>
            <person name="Wesolowski-Louvel M."/>
            <person name="Westhof E."/>
            <person name="Wirth B."/>
            <person name="Zeniou-Meyer M."/>
            <person name="Zivanovic I."/>
            <person name="Bolotin-Fukuhara M."/>
            <person name="Thierry A."/>
            <person name="Bouchier C."/>
            <person name="Caudron B."/>
            <person name="Scarpelli C."/>
            <person name="Gaillardin C."/>
            <person name="Weissenbach J."/>
            <person name="Wincker P."/>
            <person name="Souciet J.L."/>
        </authorList>
    </citation>
    <scope>NUCLEOTIDE SEQUENCE [LARGE SCALE GENOMIC DNA]</scope>
    <source>
        <strain evidence="10">ATCC 2001 / BCRC 20586 / JCM 3761 / NBRC 0622 / NRRL Y-65 / CBS 138</strain>
    </source>
</reference>
<dbReference type="Gene3D" id="2.30.29.30">
    <property type="entry name" value="Pleckstrin-homology domain (PH domain)/Phosphotyrosine-binding domain (PTB)"/>
    <property type="match status" value="1"/>
</dbReference>
<evidence type="ECO:0000256" key="3">
    <source>
        <dbReference type="PROSITE-ProRule" id="PRU00192"/>
    </source>
</evidence>
<dbReference type="PROSITE" id="PS50003">
    <property type="entry name" value="PH_DOMAIN"/>
    <property type="match status" value="1"/>
</dbReference>
<dbReference type="InterPro" id="IPR045188">
    <property type="entry name" value="Boi1/Boi2-like"/>
</dbReference>
<feature type="compositionally biased region" description="Low complexity" evidence="4">
    <location>
        <begin position="500"/>
        <end position="509"/>
    </location>
</feature>
<evidence type="ECO:0000259" key="7">
    <source>
        <dbReference type="PROSITE" id="PS50105"/>
    </source>
</evidence>
<feature type="compositionally biased region" description="Basic and acidic residues" evidence="4">
    <location>
        <begin position="727"/>
        <end position="769"/>
    </location>
</feature>
<feature type="domain" description="SAM" evidence="7">
    <location>
        <begin position="204"/>
        <end position="268"/>
    </location>
</feature>
<dbReference type="AlphaFoldDB" id="Q6FWY7"/>